<evidence type="ECO:0000259" key="1">
    <source>
        <dbReference type="SMART" id="SM00966"/>
    </source>
</evidence>
<proteinExistence type="predicted"/>
<dbReference type="OrthoDB" id="9811597at2"/>
<dbReference type="InterPro" id="IPR007159">
    <property type="entry name" value="SpoVT-AbrB_dom"/>
</dbReference>
<accession>A0A516SFJ7</accession>
<evidence type="ECO:0000313" key="2">
    <source>
        <dbReference type="EMBL" id="QDQ26912.1"/>
    </source>
</evidence>
<dbReference type="Pfam" id="PF04014">
    <property type="entry name" value="MazE_antitoxin"/>
    <property type="match status" value="1"/>
</dbReference>
<organism evidence="2 3">
    <name type="scientific">Chitinimonas arctica</name>
    <dbReference type="NCBI Taxonomy" id="2594795"/>
    <lineage>
        <taxon>Bacteria</taxon>
        <taxon>Pseudomonadati</taxon>
        <taxon>Pseudomonadota</taxon>
        <taxon>Betaproteobacteria</taxon>
        <taxon>Neisseriales</taxon>
        <taxon>Chitinibacteraceae</taxon>
        <taxon>Chitinimonas</taxon>
    </lineage>
</organism>
<gene>
    <name evidence="2" type="ORF">FNU76_11370</name>
</gene>
<dbReference type="SUPFAM" id="SSF89447">
    <property type="entry name" value="AbrB/MazE/MraZ-like"/>
    <property type="match status" value="1"/>
</dbReference>
<dbReference type="EMBL" id="CP041730">
    <property type="protein sequence ID" value="QDQ26912.1"/>
    <property type="molecule type" value="Genomic_DNA"/>
</dbReference>
<feature type="domain" description="SpoVT-AbrB" evidence="1">
    <location>
        <begin position="4"/>
        <end position="50"/>
    </location>
</feature>
<name>A0A516SFJ7_9NEIS</name>
<dbReference type="AlphaFoldDB" id="A0A516SFJ7"/>
<keyword evidence="3" id="KW-1185">Reference proteome</keyword>
<keyword evidence="2" id="KW-0238">DNA-binding</keyword>
<dbReference type="SMART" id="SM00966">
    <property type="entry name" value="SpoVT_AbrB"/>
    <property type="match status" value="1"/>
</dbReference>
<dbReference type="NCBIfam" id="TIGR01439">
    <property type="entry name" value="lp_hng_hel_AbrB"/>
    <property type="match status" value="1"/>
</dbReference>
<reference evidence="3" key="1">
    <citation type="submission" date="2019-07" db="EMBL/GenBank/DDBJ databases">
        <title>Chitinimonas sp. nov., isolated from Ny-Alesund, arctica soil.</title>
        <authorList>
            <person name="Xu Q."/>
            <person name="Peng F."/>
        </authorList>
    </citation>
    <scope>NUCLEOTIDE SEQUENCE [LARGE SCALE GENOMIC DNA]</scope>
    <source>
        <strain evidence="3">R3-44</strain>
    </source>
</reference>
<dbReference type="GO" id="GO:0003677">
    <property type="term" value="F:DNA binding"/>
    <property type="evidence" value="ECO:0007669"/>
    <property type="project" value="UniProtKB-KW"/>
</dbReference>
<protein>
    <submittedName>
        <fullName evidence="2">AbrB/MazE/SpoVT family DNA-binding domain-containing protein</fullName>
    </submittedName>
</protein>
<dbReference type="Proteomes" id="UP000317550">
    <property type="component" value="Chromosome"/>
</dbReference>
<dbReference type="Gene3D" id="2.10.260.10">
    <property type="match status" value="1"/>
</dbReference>
<dbReference type="InterPro" id="IPR037914">
    <property type="entry name" value="SpoVT-AbrB_sf"/>
</dbReference>
<dbReference type="KEGG" id="cari:FNU76_11370"/>
<evidence type="ECO:0000313" key="3">
    <source>
        <dbReference type="Proteomes" id="UP000317550"/>
    </source>
</evidence>
<dbReference type="RefSeq" id="WP_144278305.1">
    <property type="nucleotide sequence ID" value="NZ_CP041730.1"/>
</dbReference>
<sequence>MTTATLSITGQVTIPAAVRAALGLHAGDRIDFIELEKGQFAIVAATKSVSDLEGLLKKPVKPVSIEGMNKAIATTGAGAA</sequence>